<sequence length="719" mass="76767">MQHEQDPLQTQPVVQRTGTRRLVWPHRKQRLDPRPQPIIHNPRSSHTRSNDQTRQPSPTTSTNAEDPVRSSYGALESTTYSNNSFQSKLTNWHDEATGRLTRTVVGDETNPVANTNYTYNDVGTITRIEEDVKNDTQCFGYDRLQRLTDAWTPSSEKCSDAPDAENLGGPAPYWKTYGHDDTGNRISLTDNTTGATTAYKQTDTAHPHAVTSASTSTAATTDTPFIRNFQYDDAGNMKARTSPSGTEQSLTWDVEGRLATIADAAGSSTNIYGADGERLIRRDPKGATLYLPGQEIRYDTATNSRSCARYYTHAGSVFAVRTTAGGLQWLFNDHQGTASVAINQGNPQVLTYRYQDPYGNPRGTSVAWPGERGFQNGVNDPSGLTHIGAREYDGTLGRFISDDPVAMTENRQQLHGYAYASNSPLSVSDPSGLAQDPDMPQGTYAAEAWVNSDSYHPPSYYAPPPPPEPEGDDCWGWSWTCEAIDSADRWITDNAGIVGAVVGIAAGAMCMSIATGATFGVAAAPAAVGCGMLAGAIGSAVTSNIEGDSIDETVTESLEGAVIGGALGILGPLAGAAKNAARALPGAVKALPGAVKALPGALKGLPSKLIPNATAKAASSVRESYVEEVSGLKKLGETLLGNGASPELTARVLSAQRRIMGAHYKAKSSPEMLATIYERNLAKYGDELGPTVNWLRGEGKTWEQIIESSSRTGGRDLGL</sequence>
<feature type="domain" description="Teneurin-like YD-shell" evidence="3">
    <location>
        <begin position="175"/>
        <end position="424"/>
    </location>
</feature>
<dbReference type="InterPro" id="IPR056823">
    <property type="entry name" value="TEN-like_YD-shell"/>
</dbReference>
<protein>
    <submittedName>
        <fullName evidence="4">RHS repeat-associated protein</fullName>
    </submittedName>
</protein>
<evidence type="ECO:0000259" key="3">
    <source>
        <dbReference type="Pfam" id="PF25023"/>
    </source>
</evidence>
<keyword evidence="5" id="KW-1185">Reference proteome</keyword>
<feature type="compositionally biased region" description="Polar residues" evidence="2">
    <location>
        <begin position="50"/>
        <end position="64"/>
    </location>
</feature>
<dbReference type="InterPro" id="IPR022385">
    <property type="entry name" value="Rhs_assc_core"/>
</dbReference>
<dbReference type="Pfam" id="PF25023">
    <property type="entry name" value="TEN_YD-shell"/>
    <property type="match status" value="1"/>
</dbReference>
<dbReference type="NCBIfam" id="TIGR01643">
    <property type="entry name" value="YD_repeat_2x"/>
    <property type="match status" value="1"/>
</dbReference>
<gene>
    <name evidence="4" type="ORF">HNR73_006453</name>
</gene>
<evidence type="ECO:0000256" key="2">
    <source>
        <dbReference type="SAM" id="MobiDB-lite"/>
    </source>
</evidence>
<keyword evidence="1" id="KW-0677">Repeat</keyword>
<name>A0A841FYZ2_9ACTN</name>
<evidence type="ECO:0000256" key="1">
    <source>
        <dbReference type="ARBA" id="ARBA00022737"/>
    </source>
</evidence>
<dbReference type="PANTHER" id="PTHR32305:SF17">
    <property type="entry name" value="TRNA NUCLEASE WAPA"/>
    <property type="match status" value="1"/>
</dbReference>
<accession>A0A841FYZ2</accession>
<dbReference type="InterPro" id="IPR050708">
    <property type="entry name" value="T6SS_VgrG/RHS"/>
</dbReference>
<reference evidence="4 5" key="1">
    <citation type="submission" date="2020-08" db="EMBL/GenBank/DDBJ databases">
        <title>Genomic Encyclopedia of Type Strains, Phase IV (KMG-IV): sequencing the most valuable type-strain genomes for metagenomic binning, comparative biology and taxonomic classification.</title>
        <authorList>
            <person name="Goeker M."/>
        </authorList>
    </citation>
    <scope>NUCLEOTIDE SEQUENCE [LARGE SCALE GENOMIC DNA]</scope>
    <source>
        <strain evidence="4 5">YIM 65646</strain>
    </source>
</reference>
<feature type="region of interest" description="Disordered" evidence="2">
    <location>
        <begin position="1"/>
        <end position="69"/>
    </location>
</feature>
<feature type="compositionally biased region" description="Polar residues" evidence="2">
    <location>
        <begin position="7"/>
        <end position="17"/>
    </location>
</feature>
<comment type="caution">
    <text evidence="4">The sequence shown here is derived from an EMBL/GenBank/DDBJ whole genome shotgun (WGS) entry which is preliminary data.</text>
</comment>
<dbReference type="Proteomes" id="UP000548476">
    <property type="component" value="Unassembled WGS sequence"/>
</dbReference>
<proteinExistence type="predicted"/>
<organism evidence="4 5">
    <name type="scientific">Phytomonospora endophytica</name>
    <dbReference type="NCBI Taxonomy" id="714109"/>
    <lineage>
        <taxon>Bacteria</taxon>
        <taxon>Bacillati</taxon>
        <taxon>Actinomycetota</taxon>
        <taxon>Actinomycetes</taxon>
        <taxon>Micromonosporales</taxon>
        <taxon>Micromonosporaceae</taxon>
        <taxon>Phytomonospora</taxon>
    </lineage>
</organism>
<dbReference type="EMBL" id="JACHGT010000017">
    <property type="protein sequence ID" value="MBB6038567.1"/>
    <property type="molecule type" value="Genomic_DNA"/>
</dbReference>
<dbReference type="AlphaFoldDB" id="A0A841FYZ2"/>
<dbReference type="InterPro" id="IPR006530">
    <property type="entry name" value="YD"/>
</dbReference>
<evidence type="ECO:0000313" key="5">
    <source>
        <dbReference type="Proteomes" id="UP000548476"/>
    </source>
</evidence>
<dbReference type="Gene3D" id="2.180.10.10">
    <property type="entry name" value="RHS repeat-associated core"/>
    <property type="match status" value="1"/>
</dbReference>
<evidence type="ECO:0000313" key="4">
    <source>
        <dbReference type="EMBL" id="MBB6038567.1"/>
    </source>
</evidence>
<dbReference type="PANTHER" id="PTHR32305">
    <property type="match status" value="1"/>
</dbReference>
<dbReference type="NCBIfam" id="TIGR03696">
    <property type="entry name" value="Rhs_assc_core"/>
    <property type="match status" value="1"/>
</dbReference>
<dbReference type="RefSeq" id="WP_184791356.1">
    <property type="nucleotide sequence ID" value="NZ_BONT01000069.1"/>
</dbReference>